<keyword evidence="1" id="KW-0732">Signal</keyword>
<accession>A0A9J5WTR7</accession>
<feature type="chain" id="PRO_5039910651" description="Secreted protein" evidence="1">
    <location>
        <begin position="40"/>
        <end position="85"/>
    </location>
</feature>
<dbReference type="Proteomes" id="UP000824120">
    <property type="component" value="Chromosome 10"/>
</dbReference>
<evidence type="ECO:0008006" key="4">
    <source>
        <dbReference type="Google" id="ProtNLM"/>
    </source>
</evidence>
<evidence type="ECO:0000313" key="3">
    <source>
        <dbReference type="Proteomes" id="UP000824120"/>
    </source>
</evidence>
<feature type="non-terminal residue" evidence="2">
    <location>
        <position position="1"/>
    </location>
</feature>
<name>A0A9J5WTR7_SOLCO</name>
<reference evidence="2 3" key="1">
    <citation type="submission" date="2020-09" db="EMBL/GenBank/DDBJ databases">
        <title>De no assembly of potato wild relative species, Solanum commersonii.</title>
        <authorList>
            <person name="Cho K."/>
        </authorList>
    </citation>
    <scope>NUCLEOTIDE SEQUENCE [LARGE SCALE GENOMIC DNA]</scope>
    <source>
        <strain evidence="2">LZ3.2</strain>
        <tissue evidence="2">Leaf</tissue>
    </source>
</reference>
<protein>
    <recommendedName>
        <fullName evidence="4">Secreted protein</fullName>
    </recommendedName>
</protein>
<dbReference type="AlphaFoldDB" id="A0A9J5WTR7"/>
<gene>
    <name evidence="2" type="ORF">H5410_049836</name>
</gene>
<proteinExistence type="predicted"/>
<organism evidence="2 3">
    <name type="scientific">Solanum commersonii</name>
    <name type="common">Commerson's wild potato</name>
    <name type="synonym">Commerson's nightshade</name>
    <dbReference type="NCBI Taxonomy" id="4109"/>
    <lineage>
        <taxon>Eukaryota</taxon>
        <taxon>Viridiplantae</taxon>
        <taxon>Streptophyta</taxon>
        <taxon>Embryophyta</taxon>
        <taxon>Tracheophyta</taxon>
        <taxon>Spermatophyta</taxon>
        <taxon>Magnoliopsida</taxon>
        <taxon>eudicotyledons</taxon>
        <taxon>Gunneridae</taxon>
        <taxon>Pentapetalae</taxon>
        <taxon>asterids</taxon>
        <taxon>lamiids</taxon>
        <taxon>Solanales</taxon>
        <taxon>Solanaceae</taxon>
        <taxon>Solanoideae</taxon>
        <taxon>Solaneae</taxon>
        <taxon>Solanum</taxon>
    </lineage>
</organism>
<evidence type="ECO:0000256" key="1">
    <source>
        <dbReference type="SAM" id="SignalP"/>
    </source>
</evidence>
<dbReference type="EMBL" id="JACXVP010000010">
    <property type="protein sequence ID" value="KAG5579209.1"/>
    <property type="molecule type" value="Genomic_DNA"/>
</dbReference>
<feature type="signal peptide" evidence="1">
    <location>
        <begin position="1"/>
        <end position="39"/>
    </location>
</feature>
<comment type="caution">
    <text evidence="2">The sequence shown here is derived from an EMBL/GenBank/DDBJ whole genome shotgun (WGS) entry which is preliminary data.</text>
</comment>
<evidence type="ECO:0000313" key="2">
    <source>
        <dbReference type="EMBL" id="KAG5579209.1"/>
    </source>
</evidence>
<keyword evidence="3" id="KW-1185">Reference proteome</keyword>
<sequence length="85" mass="9285">MRRAVVARCNRAHDHQMSMKSFLLNAVLATLHLFSGSCALEIARKDNTMKNHGSNPIYTCLNSVGSGGIVSIHSSLITSLKFEPQ</sequence>